<dbReference type="Gene3D" id="3.30.200.20">
    <property type="entry name" value="Phosphorylase Kinase, domain 1"/>
    <property type="match status" value="1"/>
</dbReference>
<dbReference type="PROSITE" id="PS00018">
    <property type="entry name" value="EF_HAND_1"/>
    <property type="match status" value="4"/>
</dbReference>
<evidence type="ECO:0000256" key="10">
    <source>
        <dbReference type="ARBA" id="ARBA00022837"/>
    </source>
</evidence>
<dbReference type="InterPro" id="IPR018247">
    <property type="entry name" value="EF_Hand_1_Ca_BS"/>
</dbReference>
<dbReference type="InterPro" id="IPR002048">
    <property type="entry name" value="EF_hand_dom"/>
</dbReference>
<dbReference type="FunFam" id="3.30.200.20:FF:000315">
    <property type="entry name" value="Calcium-dependent protein kinase 3"/>
    <property type="match status" value="1"/>
</dbReference>
<evidence type="ECO:0000256" key="12">
    <source>
        <dbReference type="ARBA" id="ARBA00024334"/>
    </source>
</evidence>
<proteinExistence type="inferred from homology"/>
<dbReference type="PANTHER" id="PTHR24349">
    <property type="entry name" value="SERINE/THREONINE-PROTEIN KINASE"/>
    <property type="match status" value="1"/>
</dbReference>
<evidence type="ECO:0000256" key="14">
    <source>
        <dbReference type="ARBA" id="ARBA00048679"/>
    </source>
</evidence>
<name>A0A1R2BDG2_9CILI</name>
<evidence type="ECO:0000256" key="13">
    <source>
        <dbReference type="ARBA" id="ARBA00047899"/>
    </source>
</evidence>
<comment type="catalytic activity">
    <reaction evidence="14">
        <text>L-seryl-[protein] + ATP = O-phospho-L-seryl-[protein] + ADP + H(+)</text>
        <dbReference type="Rhea" id="RHEA:17989"/>
        <dbReference type="Rhea" id="RHEA-COMP:9863"/>
        <dbReference type="Rhea" id="RHEA-COMP:11604"/>
        <dbReference type="ChEBI" id="CHEBI:15378"/>
        <dbReference type="ChEBI" id="CHEBI:29999"/>
        <dbReference type="ChEBI" id="CHEBI:30616"/>
        <dbReference type="ChEBI" id="CHEBI:83421"/>
        <dbReference type="ChEBI" id="CHEBI:456216"/>
        <dbReference type="EC" id="2.7.11.1"/>
    </reaction>
</comment>
<dbReference type="Pfam" id="PF13499">
    <property type="entry name" value="EF-hand_7"/>
    <property type="match status" value="2"/>
</dbReference>
<protein>
    <recommendedName>
        <fullName evidence="3">non-specific serine/threonine protein kinase</fullName>
        <ecNumber evidence="3">2.7.11.1</ecNumber>
    </recommendedName>
</protein>
<evidence type="ECO:0000256" key="5">
    <source>
        <dbReference type="ARBA" id="ARBA00022679"/>
    </source>
</evidence>
<keyword evidence="9" id="KW-0418">Kinase</keyword>
<keyword evidence="19" id="KW-1185">Reference proteome</keyword>
<dbReference type="InterPro" id="IPR008271">
    <property type="entry name" value="Ser/Thr_kinase_AS"/>
</dbReference>
<keyword evidence="6" id="KW-0479">Metal-binding</keyword>
<dbReference type="SMART" id="SM00054">
    <property type="entry name" value="EFh"/>
    <property type="match status" value="4"/>
</dbReference>
<evidence type="ECO:0000259" key="16">
    <source>
        <dbReference type="PROSITE" id="PS50011"/>
    </source>
</evidence>
<comment type="similarity">
    <text evidence="12">Belongs to the protein kinase superfamily. Ser/Thr protein kinase family. CDPK subfamily.</text>
</comment>
<dbReference type="InterPro" id="IPR011992">
    <property type="entry name" value="EF-hand-dom_pair"/>
</dbReference>
<feature type="domain" description="EF-hand" evidence="17">
    <location>
        <begin position="471"/>
        <end position="499"/>
    </location>
</feature>
<dbReference type="EC" id="2.7.11.1" evidence="3"/>
<evidence type="ECO:0000256" key="8">
    <source>
        <dbReference type="ARBA" id="ARBA00022741"/>
    </source>
</evidence>
<dbReference type="PROSITE" id="PS00108">
    <property type="entry name" value="PROTEIN_KINASE_ST"/>
    <property type="match status" value="1"/>
</dbReference>
<evidence type="ECO:0000256" key="3">
    <source>
        <dbReference type="ARBA" id="ARBA00012513"/>
    </source>
</evidence>
<evidence type="ECO:0000313" key="18">
    <source>
        <dbReference type="EMBL" id="OMJ74818.1"/>
    </source>
</evidence>
<evidence type="ECO:0000256" key="11">
    <source>
        <dbReference type="ARBA" id="ARBA00022840"/>
    </source>
</evidence>
<dbReference type="Proteomes" id="UP000187209">
    <property type="component" value="Unassembled WGS sequence"/>
</dbReference>
<evidence type="ECO:0000256" key="4">
    <source>
        <dbReference type="ARBA" id="ARBA00022527"/>
    </source>
</evidence>
<dbReference type="CDD" id="cd05117">
    <property type="entry name" value="STKc_CAMK"/>
    <property type="match status" value="1"/>
</dbReference>
<dbReference type="CDD" id="cd00051">
    <property type="entry name" value="EFh"/>
    <property type="match status" value="1"/>
</dbReference>
<reference evidence="18 19" key="1">
    <citation type="submission" date="2016-11" db="EMBL/GenBank/DDBJ databases">
        <title>The macronuclear genome of Stentor coeruleus: a giant cell with tiny introns.</title>
        <authorList>
            <person name="Slabodnick M."/>
            <person name="Ruby J.G."/>
            <person name="Reiff S.B."/>
            <person name="Swart E.C."/>
            <person name="Gosai S."/>
            <person name="Prabakaran S."/>
            <person name="Witkowska E."/>
            <person name="Larue G.E."/>
            <person name="Fisher S."/>
            <person name="Freeman R.M."/>
            <person name="Gunawardena J."/>
            <person name="Chu W."/>
            <person name="Stover N.A."/>
            <person name="Gregory B.D."/>
            <person name="Nowacki M."/>
            <person name="Derisi J."/>
            <person name="Roy S.W."/>
            <person name="Marshall W.F."/>
            <person name="Sood P."/>
        </authorList>
    </citation>
    <scope>NUCLEOTIDE SEQUENCE [LARGE SCALE GENOMIC DNA]</scope>
    <source>
        <strain evidence="18">WM001</strain>
    </source>
</reference>
<accession>A0A1R2BDG2</accession>
<dbReference type="GO" id="GO:0004674">
    <property type="term" value="F:protein serine/threonine kinase activity"/>
    <property type="evidence" value="ECO:0007669"/>
    <property type="project" value="UniProtKB-KW"/>
</dbReference>
<keyword evidence="5" id="KW-0808">Transferase</keyword>
<evidence type="ECO:0000256" key="1">
    <source>
        <dbReference type="ARBA" id="ARBA00001946"/>
    </source>
</evidence>
<keyword evidence="11 15" id="KW-0067">ATP-binding</keyword>
<dbReference type="Gene3D" id="1.10.510.10">
    <property type="entry name" value="Transferase(Phosphotransferase) domain 1"/>
    <property type="match status" value="1"/>
</dbReference>
<comment type="subunit">
    <text evidence="2">Monomer.</text>
</comment>
<dbReference type="OrthoDB" id="40902at2759"/>
<evidence type="ECO:0000259" key="17">
    <source>
        <dbReference type="PROSITE" id="PS50222"/>
    </source>
</evidence>
<evidence type="ECO:0000256" key="7">
    <source>
        <dbReference type="ARBA" id="ARBA00022737"/>
    </source>
</evidence>
<evidence type="ECO:0000256" key="2">
    <source>
        <dbReference type="ARBA" id="ARBA00011245"/>
    </source>
</evidence>
<dbReference type="FunFam" id="1.10.238.10:FF:000001">
    <property type="entry name" value="Calmodulin 1"/>
    <property type="match status" value="1"/>
</dbReference>
<dbReference type="FunFam" id="1.10.510.10:FF:000571">
    <property type="entry name" value="Maternal embryonic leucine zipper kinase"/>
    <property type="match status" value="1"/>
</dbReference>
<dbReference type="AlphaFoldDB" id="A0A1R2BDG2"/>
<dbReference type="SUPFAM" id="SSF56112">
    <property type="entry name" value="Protein kinase-like (PK-like)"/>
    <property type="match status" value="1"/>
</dbReference>
<organism evidence="18 19">
    <name type="scientific">Stentor coeruleus</name>
    <dbReference type="NCBI Taxonomy" id="5963"/>
    <lineage>
        <taxon>Eukaryota</taxon>
        <taxon>Sar</taxon>
        <taxon>Alveolata</taxon>
        <taxon>Ciliophora</taxon>
        <taxon>Postciliodesmatophora</taxon>
        <taxon>Heterotrichea</taxon>
        <taxon>Heterotrichida</taxon>
        <taxon>Stentoridae</taxon>
        <taxon>Stentor</taxon>
    </lineage>
</organism>
<feature type="binding site" evidence="15">
    <location>
        <position position="94"/>
    </location>
    <ligand>
        <name>ATP</name>
        <dbReference type="ChEBI" id="CHEBI:30616"/>
    </ligand>
</feature>
<feature type="domain" description="Protein kinase" evidence="16">
    <location>
        <begin position="61"/>
        <end position="317"/>
    </location>
</feature>
<keyword evidence="8 15" id="KW-0547">Nucleotide-binding</keyword>
<comment type="catalytic activity">
    <reaction evidence="13">
        <text>L-threonyl-[protein] + ATP = O-phospho-L-threonyl-[protein] + ADP + H(+)</text>
        <dbReference type="Rhea" id="RHEA:46608"/>
        <dbReference type="Rhea" id="RHEA-COMP:11060"/>
        <dbReference type="Rhea" id="RHEA-COMP:11605"/>
        <dbReference type="ChEBI" id="CHEBI:15378"/>
        <dbReference type="ChEBI" id="CHEBI:30013"/>
        <dbReference type="ChEBI" id="CHEBI:30616"/>
        <dbReference type="ChEBI" id="CHEBI:61977"/>
        <dbReference type="ChEBI" id="CHEBI:456216"/>
        <dbReference type="EC" id="2.7.11.1"/>
    </reaction>
</comment>
<keyword evidence="10" id="KW-0106">Calcium</keyword>
<dbReference type="InterPro" id="IPR017441">
    <property type="entry name" value="Protein_kinase_ATP_BS"/>
</dbReference>
<dbReference type="InterPro" id="IPR050205">
    <property type="entry name" value="CDPK_Ser/Thr_kinases"/>
</dbReference>
<dbReference type="EMBL" id="MPUH01000726">
    <property type="protein sequence ID" value="OMJ74818.1"/>
    <property type="molecule type" value="Genomic_DNA"/>
</dbReference>
<dbReference type="SUPFAM" id="SSF47473">
    <property type="entry name" value="EF-hand"/>
    <property type="match status" value="1"/>
</dbReference>
<sequence length="503" mass="58067">MGCCNAITKFQEDQSTGEIKIETNLEGAKPFQRRDVRNKTVIRIVTRQMIKCIEGHVADHYEIKEILGEGAYGCVRRVIHKATGVEKAMKTIMKSFVKLSEVKNMLLEVDILRKLDHPNIIKITEVIQDNRCYHIVTELFYGGELFDKIVELKNFKEKQAARYMHQIISAVSYCHSHGVLHRDLKPENLLLVDQSKNSPLKVIDFGISRLTSNSFSPARRYGQPHYTAPEVFNNVFTEKSDLWSCGVILYVMLCGYLPFLGSRESDTIRQIINKEVEFPEKEWSKVSQDAKDLAGLMLDKDPNKRPMAKEIMMHPWIQSNMNGLCHKIRLDSVKNLIFFRSQEKIQHATFEFIVSHLSTQQELKELQNAFMILDANGDGKLSREEIMEGIEKVRFTKYFDIERIIEECDADGSDYIDYSEFLTAAMDWRGTLSKKKLQSAFKTFDLNGDGKIDINELKEMIGGLDNQQYIEIMRDADKNNDGVIDYDEFEKICMKFMTEGEIL</sequence>
<keyword evidence="7" id="KW-0677">Repeat</keyword>
<comment type="cofactor">
    <cofactor evidence="1">
        <name>Mg(2+)</name>
        <dbReference type="ChEBI" id="CHEBI:18420"/>
    </cofactor>
</comment>
<dbReference type="PROSITE" id="PS00107">
    <property type="entry name" value="PROTEIN_KINASE_ATP"/>
    <property type="match status" value="1"/>
</dbReference>
<evidence type="ECO:0000256" key="9">
    <source>
        <dbReference type="ARBA" id="ARBA00022777"/>
    </source>
</evidence>
<dbReference type="InterPro" id="IPR011009">
    <property type="entry name" value="Kinase-like_dom_sf"/>
</dbReference>
<dbReference type="Pfam" id="PF00069">
    <property type="entry name" value="Pkinase"/>
    <property type="match status" value="1"/>
</dbReference>
<comment type="caution">
    <text evidence="18">The sequence shown here is derived from an EMBL/GenBank/DDBJ whole genome shotgun (WGS) entry which is preliminary data.</text>
</comment>
<dbReference type="SMART" id="SM00220">
    <property type="entry name" value="S_TKc"/>
    <property type="match status" value="1"/>
</dbReference>
<feature type="domain" description="EF-hand" evidence="17">
    <location>
        <begin position="361"/>
        <end position="396"/>
    </location>
</feature>
<evidence type="ECO:0000256" key="15">
    <source>
        <dbReference type="PROSITE-ProRule" id="PRU10141"/>
    </source>
</evidence>
<dbReference type="PROSITE" id="PS50222">
    <property type="entry name" value="EF_HAND_2"/>
    <property type="match status" value="3"/>
</dbReference>
<dbReference type="PROSITE" id="PS50011">
    <property type="entry name" value="PROTEIN_KINASE_DOM"/>
    <property type="match status" value="1"/>
</dbReference>
<dbReference type="InterPro" id="IPR000719">
    <property type="entry name" value="Prot_kinase_dom"/>
</dbReference>
<gene>
    <name evidence="18" type="ORF">SteCoe_26159</name>
</gene>
<dbReference type="GO" id="GO:0005509">
    <property type="term" value="F:calcium ion binding"/>
    <property type="evidence" value="ECO:0007669"/>
    <property type="project" value="InterPro"/>
</dbReference>
<evidence type="ECO:0000256" key="6">
    <source>
        <dbReference type="ARBA" id="ARBA00022723"/>
    </source>
</evidence>
<dbReference type="Gene3D" id="1.10.238.10">
    <property type="entry name" value="EF-hand"/>
    <property type="match status" value="2"/>
</dbReference>
<feature type="domain" description="EF-hand" evidence="17">
    <location>
        <begin position="432"/>
        <end position="467"/>
    </location>
</feature>
<keyword evidence="4" id="KW-0723">Serine/threonine-protein kinase</keyword>
<dbReference type="GO" id="GO:0005524">
    <property type="term" value="F:ATP binding"/>
    <property type="evidence" value="ECO:0007669"/>
    <property type="project" value="UniProtKB-UniRule"/>
</dbReference>
<evidence type="ECO:0000313" key="19">
    <source>
        <dbReference type="Proteomes" id="UP000187209"/>
    </source>
</evidence>